<reference evidence="2" key="1">
    <citation type="journal article" date="2020" name="Stud. Mycol.">
        <title>101 Dothideomycetes genomes: a test case for predicting lifestyles and emergence of pathogens.</title>
        <authorList>
            <person name="Haridas S."/>
            <person name="Albert R."/>
            <person name="Binder M."/>
            <person name="Bloem J."/>
            <person name="Labutti K."/>
            <person name="Salamov A."/>
            <person name="Andreopoulos B."/>
            <person name="Baker S."/>
            <person name="Barry K."/>
            <person name="Bills G."/>
            <person name="Bluhm B."/>
            <person name="Cannon C."/>
            <person name="Castanera R."/>
            <person name="Culley D."/>
            <person name="Daum C."/>
            <person name="Ezra D."/>
            <person name="Gonzalez J."/>
            <person name="Henrissat B."/>
            <person name="Kuo A."/>
            <person name="Liang C."/>
            <person name="Lipzen A."/>
            <person name="Lutzoni F."/>
            <person name="Magnuson J."/>
            <person name="Mondo S."/>
            <person name="Nolan M."/>
            <person name="Ohm R."/>
            <person name="Pangilinan J."/>
            <person name="Park H.-J."/>
            <person name="Ramirez L."/>
            <person name="Alfaro M."/>
            <person name="Sun H."/>
            <person name="Tritt A."/>
            <person name="Yoshinaga Y."/>
            <person name="Zwiers L.-H."/>
            <person name="Turgeon B."/>
            <person name="Goodwin S."/>
            <person name="Spatafora J."/>
            <person name="Crous P."/>
            <person name="Grigoriev I."/>
        </authorList>
    </citation>
    <scope>NUCLEOTIDE SEQUENCE</scope>
    <source>
        <strain evidence="2">CBS 115976</strain>
    </source>
</reference>
<feature type="compositionally biased region" description="Acidic residues" evidence="1">
    <location>
        <begin position="226"/>
        <end position="238"/>
    </location>
</feature>
<feature type="region of interest" description="Disordered" evidence="1">
    <location>
        <begin position="221"/>
        <end position="423"/>
    </location>
</feature>
<name>A0A6A6UJS5_9PEZI</name>
<dbReference type="Proteomes" id="UP000799302">
    <property type="component" value="Unassembled WGS sequence"/>
</dbReference>
<feature type="compositionally biased region" description="Basic and acidic residues" evidence="1">
    <location>
        <begin position="349"/>
        <end position="362"/>
    </location>
</feature>
<proteinExistence type="predicted"/>
<dbReference type="EMBL" id="MU004233">
    <property type="protein sequence ID" value="KAF2671134.1"/>
    <property type="molecule type" value="Genomic_DNA"/>
</dbReference>
<feature type="compositionally biased region" description="Basic and acidic residues" evidence="1">
    <location>
        <begin position="275"/>
        <end position="289"/>
    </location>
</feature>
<evidence type="ECO:0000256" key="1">
    <source>
        <dbReference type="SAM" id="MobiDB-lite"/>
    </source>
</evidence>
<evidence type="ECO:0000313" key="3">
    <source>
        <dbReference type="Proteomes" id="UP000799302"/>
    </source>
</evidence>
<feature type="compositionally biased region" description="Acidic residues" evidence="1">
    <location>
        <begin position="262"/>
        <end position="274"/>
    </location>
</feature>
<feature type="region of interest" description="Disordered" evidence="1">
    <location>
        <begin position="1"/>
        <end position="21"/>
    </location>
</feature>
<accession>A0A6A6UJS5</accession>
<evidence type="ECO:0000313" key="2">
    <source>
        <dbReference type="EMBL" id="KAF2671134.1"/>
    </source>
</evidence>
<dbReference type="AlphaFoldDB" id="A0A6A6UJS5"/>
<feature type="compositionally biased region" description="Polar residues" evidence="1">
    <location>
        <begin position="390"/>
        <end position="404"/>
    </location>
</feature>
<organism evidence="2 3">
    <name type="scientific">Microthyrium microscopicum</name>
    <dbReference type="NCBI Taxonomy" id="703497"/>
    <lineage>
        <taxon>Eukaryota</taxon>
        <taxon>Fungi</taxon>
        <taxon>Dikarya</taxon>
        <taxon>Ascomycota</taxon>
        <taxon>Pezizomycotina</taxon>
        <taxon>Dothideomycetes</taxon>
        <taxon>Dothideomycetes incertae sedis</taxon>
        <taxon>Microthyriales</taxon>
        <taxon>Microthyriaceae</taxon>
        <taxon>Microthyrium</taxon>
    </lineage>
</organism>
<protein>
    <submittedName>
        <fullName evidence="2">Uncharacterized protein</fullName>
    </submittedName>
</protein>
<keyword evidence="3" id="KW-1185">Reference proteome</keyword>
<feature type="compositionally biased region" description="Polar residues" evidence="1">
    <location>
        <begin position="11"/>
        <end position="21"/>
    </location>
</feature>
<sequence>MYAPRIPGLPATSQRKTNLTTEESPNLSKLFYNFNLDGYAYPKAPGHEWILVRRIGRTTIDPPKDKPEYALWVGMSPTFAAEHAYEQMVPGSGGNRRKFNIKPTGRGALEEKLREKPDEIVVLDHDPLAAKVVVGPFKKGGQLQYRKLANPTGPGGLCEALTVHASEVFFAPEYRDDTIRRQDGRPVVWNGKVKEILNQGRPDCPPTLSARQNAGRITLKDLDCRDSEEEEGVDDADEGFEHANEVTEEEIPQDRRSSAADSEYEGLENTEHEEESLHPDSEGFESREFETEEEPNNPVRQNSHGFRTPARRRTEVSASQALRRSGRHPKVARDAIQKASSSAGKRKSDRPTFRGRANRDTEMLEPVITTSSTRRGRGPGRLSGSKSDQRGSQHANQQSITSTMAEGEADATASNTQTDEGQELSIHISSEGPVINTPHWTATIVRSGTDADGKKPHFRITY</sequence>
<gene>
    <name evidence="2" type="ORF">BT63DRAFT_423377</name>
</gene>